<feature type="chain" id="PRO_5005205344" description="Pilin" evidence="11">
    <location>
        <begin position="36"/>
        <end position="102"/>
    </location>
</feature>
<keyword evidence="6" id="KW-0997">Cell inner membrane</keyword>
<keyword evidence="7" id="KW-0964">Secreted</keyword>
<comment type="similarity">
    <text evidence="3">Belongs to the TraA family.</text>
</comment>
<evidence type="ECO:0000256" key="2">
    <source>
        <dbReference type="ARBA" id="ARBA00004613"/>
    </source>
</evidence>
<dbReference type="NCBIfam" id="TIGR02758">
    <property type="entry name" value="TraA_TIGR"/>
    <property type="match status" value="1"/>
</dbReference>
<evidence type="ECO:0000256" key="9">
    <source>
        <dbReference type="ARBA" id="ARBA00023136"/>
    </source>
</evidence>
<evidence type="ECO:0000256" key="11">
    <source>
        <dbReference type="SAM" id="SignalP"/>
    </source>
</evidence>
<comment type="subunit">
    <text evidence="10">Monomer. Interacts with itself to form filaments; also interacts with TraQ.</text>
</comment>
<dbReference type="GO" id="GO:0005886">
    <property type="term" value="C:plasma membrane"/>
    <property type="evidence" value="ECO:0007669"/>
    <property type="project" value="UniProtKB-SubCell"/>
</dbReference>
<evidence type="ECO:0000313" key="12">
    <source>
        <dbReference type="EMBL" id="AKN40384.1"/>
    </source>
</evidence>
<evidence type="ECO:0000256" key="5">
    <source>
        <dbReference type="ARBA" id="ARBA00022475"/>
    </source>
</evidence>
<sequence length="102" mass="10433">MLNKRTAITQQWKKQSSKVLVITSLVILSTQPTLAADLFAAGKTTIKETAGDGSAVENAILAAGAIGAAAGGFMSRNWLGAVGGFAGGMIFWEVVKPLVGLA</sequence>
<dbReference type="EMBL" id="KP795693">
    <property type="protein sequence ID" value="AKN40384.1"/>
    <property type="molecule type" value="Genomic_DNA"/>
</dbReference>
<dbReference type="AlphaFoldDB" id="A0A0H4A2D1"/>
<organism evidence="12">
    <name type="scientific">Vibrio sp. F12 FF_152</name>
    <dbReference type="NCBI Taxonomy" id="1652829"/>
    <lineage>
        <taxon>Bacteria</taxon>
        <taxon>Pseudomonadati</taxon>
        <taxon>Pseudomonadota</taxon>
        <taxon>Gammaproteobacteria</taxon>
        <taxon>Vibrionales</taxon>
        <taxon>Vibrionaceae</taxon>
        <taxon>Vibrio</taxon>
    </lineage>
</organism>
<evidence type="ECO:0000256" key="3">
    <source>
        <dbReference type="ARBA" id="ARBA00009586"/>
    </source>
</evidence>
<keyword evidence="5" id="KW-1003">Cell membrane</keyword>
<accession>A0A0H4A2D1</accession>
<evidence type="ECO:0000256" key="10">
    <source>
        <dbReference type="ARBA" id="ARBA00026027"/>
    </source>
</evidence>
<dbReference type="GO" id="GO:0005576">
    <property type="term" value="C:extracellular region"/>
    <property type="evidence" value="ECO:0007669"/>
    <property type="project" value="UniProtKB-SubCell"/>
</dbReference>
<evidence type="ECO:0000256" key="8">
    <source>
        <dbReference type="ARBA" id="ARBA00022971"/>
    </source>
</evidence>
<evidence type="ECO:0000256" key="4">
    <source>
        <dbReference type="ARBA" id="ARBA00018586"/>
    </source>
</evidence>
<evidence type="ECO:0000256" key="7">
    <source>
        <dbReference type="ARBA" id="ARBA00022525"/>
    </source>
</evidence>
<feature type="signal peptide" evidence="11">
    <location>
        <begin position="1"/>
        <end position="35"/>
    </location>
</feature>
<keyword evidence="8" id="KW-0184">Conjugation</keyword>
<name>A0A0H4A2D1_9VIBR</name>
<protein>
    <recommendedName>
        <fullName evidence="4">Pilin</fullName>
    </recommendedName>
</protein>
<proteinExistence type="inferred from homology"/>
<evidence type="ECO:0000256" key="6">
    <source>
        <dbReference type="ARBA" id="ARBA00022519"/>
    </source>
</evidence>
<comment type="subcellular location">
    <subcellularLocation>
        <location evidence="1">Cell inner membrane</location>
        <topology evidence="1">Multi-pass membrane protein</topology>
    </subcellularLocation>
    <subcellularLocation>
        <location evidence="2">Secreted</location>
    </subcellularLocation>
</comment>
<reference evidence="12" key="1">
    <citation type="journal article" date="2015" name="MBio">
        <title>Eco-Evolutionary Dynamics of Episomes among Ecologically Cohesive Bacterial Populations.</title>
        <authorList>
            <person name="Xue H."/>
            <person name="Cordero O.X."/>
            <person name="Camas F.M."/>
            <person name="Trimble W."/>
            <person name="Meyer F."/>
            <person name="Guglielmini J."/>
            <person name="Rocha E.P."/>
            <person name="Polz M.F."/>
        </authorList>
    </citation>
    <scope>NUCLEOTIDE SEQUENCE</scope>
    <source>
        <strain evidence="12">F12 FF_152</strain>
    </source>
</reference>
<dbReference type="InterPro" id="IPR008873">
    <property type="entry name" value="TraA"/>
</dbReference>
<keyword evidence="11" id="KW-0732">Signal</keyword>
<evidence type="ECO:0000256" key="1">
    <source>
        <dbReference type="ARBA" id="ARBA00004429"/>
    </source>
</evidence>
<keyword evidence="9" id="KW-0472">Membrane</keyword>